<evidence type="ECO:0000256" key="8">
    <source>
        <dbReference type="ARBA" id="ARBA00022833"/>
    </source>
</evidence>
<keyword evidence="5 17" id="KW-0645">Protease</keyword>
<dbReference type="Gene3D" id="3.30.830.10">
    <property type="entry name" value="Metalloenzyme, LuxS/M16 peptidase-like"/>
    <property type="match status" value="2"/>
</dbReference>
<protein>
    <recommendedName>
        <fullName evidence="4">Coenzyme PQQ synthesis protein F</fullName>
    </recommendedName>
    <alternativeName>
        <fullName evidence="12">Pyrroloquinoline quinone biosynthesis protein F</fullName>
    </alternativeName>
</protein>
<dbReference type="InterPro" id="IPR054740">
    <property type="entry name" value="PqqF_N_2"/>
</dbReference>
<evidence type="ECO:0000259" key="13">
    <source>
        <dbReference type="Pfam" id="PF00675"/>
    </source>
</evidence>
<comment type="cofactor">
    <cofactor evidence="1">
        <name>Zn(2+)</name>
        <dbReference type="ChEBI" id="CHEBI:29105"/>
    </cofactor>
</comment>
<evidence type="ECO:0000313" key="17">
    <source>
        <dbReference type="EMBL" id="SNW01537.1"/>
    </source>
</evidence>
<organism evidence="17 18">
    <name type="scientific">Serratia ficaria</name>
    <dbReference type="NCBI Taxonomy" id="61651"/>
    <lineage>
        <taxon>Bacteria</taxon>
        <taxon>Pseudomonadati</taxon>
        <taxon>Pseudomonadota</taxon>
        <taxon>Gammaproteobacteria</taxon>
        <taxon>Enterobacterales</taxon>
        <taxon>Yersiniaceae</taxon>
        <taxon>Serratia</taxon>
    </lineage>
</organism>
<comment type="function">
    <text evidence="11">Required for coenzyme pyrroloquinoline quinone (PQQ) biosynthesis. It is thought that this protein is a protease that cleaves peptides bond in a small peptide (gene pqqA), providing the glutamate and tyrosine residues which are necessary for the synthesis of PQQ.</text>
</comment>
<evidence type="ECO:0000256" key="5">
    <source>
        <dbReference type="ARBA" id="ARBA00022670"/>
    </source>
</evidence>
<evidence type="ECO:0000256" key="1">
    <source>
        <dbReference type="ARBA" id="ARBA00001947"/>
    </source>
</evidence>
<dbReference type="InterPro" id="IPR011249">
    <property type="entry name" value="Metalloenz_LuxS/M16"/>
</dbReference>
<dbReference type="AlphaFoldDB" id="A0A240C0I1"/>
<dbReference type="SUPFAM" id="SSF63411">
    <property type="entry name" value="LuxS/MPP-like metallohydrolase"/>
    <property type="match status" value="2"/>
</dbReference>
<dbReference type="GO" id="GO:0018189">
    <property type="term" value="P:pyrroloquinoline quinone biosynthetic process"/>
    <property type="evidence" value="ECO:0007669"/>
    <property type="project" value="UniProtKB-UniPathway"/>
</dbReference>
<accession>A0A240C0I1</accession>
<dbReference type="InterPro" id="IPR050626">
    <property type="entry name" value="Peptidase_M16"/>
</dbReference>
<feature type="domain" description="Coenzyme PQQ synthesis protein F C-terminal lobe" evidence="15">
    <location>
        <begin position="476"/>
        <end position="576"/>
    </location>
</feature>
<dbReference type="Pfam" id="PF22456">
    <property type="entry name" value="PqqF-like_C_4"/>
    <property type="match status" value="1"/>
</dbReference>
<gene>
    <name evidence="17" type="primary">ptrA_1</name>
    <name evidence="17" type="ORF">SAMEA4384070_02477</name>
</gene>
<evidence type="ECO:0000256" key="11">
    <source>
        <dbReference type="ARBA" id="ARBA00024932"/>
    </source>
</evidence>
<evidence type="ECO:0000256" key="6">
    <source>
        <dbReference type="ARBA" id="ARBA00022723"/>
    </source>
</evidence>
<dbReference type="InterPro" id="IPR054733">
    <property type="entry name" value="PqqF_C_3"/>
</dbReference>
<dbReference type="Pfam" id="PF00675">
    <property type="entry name" value="Peptidase_M16"/>
    <property type="match status" value="1"/>
</dbReference>
<dbReference type="PANTHER" id="PTHR43690">
    <property type="entry name" value="NARDILYSIN"/>
    <property type="match status" value="1"/>
</dbReference>
<evidence type="ECO:0000259" key="14">
    <source>
        <dbReference type="Pfam" id="PF22454"/>
    </source>
</evidence>
<evidence type="ECO:0000256" key="12">
    <source>
        <dbReference type="ARBA" id="ARBA00030977"/>
    </source>
</evidence>
<evidence type="ECO:0000259" key="16">
    <source>
        <dbReference type="Pfam" id="PF22456"/>
    </source>
</evidence>
<keyword evidence="6" id="KW-0479">Metal-binding</keyword>
<dbReference type="PANTHER" id="PTHR43690:SF18">
    <property type="entry name" value="INSULIN-DEGRADING ENZYME-RELATED"/>
    <property type="match status" value="1"/>
</dbReference>
<dbReference type="PROSITE" id="PS00143">
    <property type="entry name" value="INSULINASE"/>
    <property type="match status" value="1"/>
</dbReference>
<feature type="domain" description="Peptidase M16 N-terminal" evidence="13">
    <location>
        <begin position="16"/>
        <end position="138"/>
    </location>
</feature>
<evidence type="ECO:0000313" key="18">
    <source>
        <dbReference type="Proteomes" id="UP000215134"/>
    </source>
</evidence>
<dbReference type="Pfam" id="PF22454">
    <property type="entry name" value="PQQ_syn_pqqF_N_2"/>
    <property type="match status" value="1"/>
</dbReference>
<comment type="pathway">
    <text evidence="2">Cofactor biosynthesis; pyrroloquinoline quinone biosynthesis.</text>
</comment>
<comment type="similarity">
    <text evidence="3">Belongs to the peptidase M16 family.</text>
</comment>
<evidence type="ECO:0000256" key="3">
    <source>
        <dbReference type="ARBA" id="ARBA00007261"/>
    </source>
</evidence>
<sequence length="771" mass="85167">MSRSTATLRLDNGLRVRLIGDPQAGRAAALMRIEVGSLDEPPTWPGLAHLLEHLLFRGSEGFAAEEGLMRWAPAHGGRLNATTQATQTAFFFEVDAEWLEAGVARLIDMLGAPLLAAEAADREAEVIDAEYRLLRADAETRCEAAQRQAFSGIDGLHRFHIGSRAAFGADAAALRRALRQFHRQGYRAAGMTLWLQGPQPLPQLAAIARRFAGGILGGPVTPRAPQPPLTARGDYRLGLAGAPQLRLTLALNRAPCRGALRLLESLLLDEAPGGLLAWLRAQELCDAVRLTHERCGDERWLLSWIFTVNRGTADEAATLERALFGWLHQLAGLGDAPLAHYRQLANRAFDRLAPLEQLRERAFGLPPVEHTVGWAQQLSALLTAPLSRLTVRPEPGAASREVQGLPLSLTALETAPQPPNDVPRFHFFSPSATPPQAPQLPQERAPLRHRLAGAPRPVLLLRPVPQAPFSDEQGYRLQAALRTTAATLAHRHGQLSIERFQGVWQLQLAGDDALMCHGMSAINRALSALSPAVLHDAARTLRRERLREQGDIAIRRLLAQLPAALSATPAALSWRATLIGGHAPLQSSLSRLLSDFPYPITAAPQAMRGHAPVRLSESGDESALLLFFPLPEITASGRLALRLLAQLYAPHYFQRLRVERNIGYVVQCAFHRCADIEGIFFGLQSPRFTLEQLHRFTLEFLQDMTATLASLNTTQWDRARQTLMQSLRQRSDDPMRRARETVLENSELEAELAQFSREALQFWQRRIFTSR</sequence>
<evidence type="ECO:0000256" key="2">
    <source>
        <dbReference type="ARBA" id="ARBA00004886"/>
    </source>
</evidence>
<dbReference type="OrthoDB" id="9811314at2"/>
<dbReference type="InterPro" id="IPR011765">
    <property type="entry name" value="Pept_M16_N"/>
</dbReference>
<keyword evidence="9" id="KW-0884">PQQ biosynthesis</keyword>
<evidence type="ECO:0000259" key="15">
    <source>
        <dbReference type="Pfam" id="PF22455"/>
    </source>
</evidence>
<dbReference type="GeneID" id="75027633"/>
<keyword evidence="18" id="KW-1185">Reference proteome</keyword>
<evidence type="ECO:0000256" key="9">
    <source>
        <dbReference type="ARBA" id="ARBA00022905"/>
    </source>
</evidence>
<dbReference type="EMBL" id="LT906479">
    <property type="protein sequence ID" value="SNW01537.1"/>
    <property type="molecule type" value="Genomic_DNA"/>
</dbReference>
<dbReference type="RefSeq" id="WP_095097526.1">
    <property type="nucleotide sequence ID" value="NZ_CAMIQD010000001.1"/>
</dbReference>
<dbReference type="KEGG" id="sfj:SAMEA4384070_2477"/>
<dbReference type="NCBIfam" id="TIGR02110">
    <property type="entry name" value="PQQ_syn_pqqF"/>
    <property type="match status" value="1"/>
</dbReference>
<dbReference type="GO" id="GO:0008270">
    <property type="term" value="F:zinc ion binding"/>
    <property type="evidence" value="ECO:0007669"/>
    <property type="project" value="InterPro"/>
</dbReference>
<evidence type="ECO:0000256" key="10">
    <source>
        <dbReference type="ARBA" id="ARBA00023049"/>
    </source>
</evidence>
<reference evidence="17 18" key="1">
    <citation type="submission" date="2017-06" db="EMBL/GenBank/DDBJ databases">
        <authorList>
            <consortium name="Pathogen Informatics"/>
        </authorList>
    </citation>
    <scope>NUCLEOTIDE SEQUENCE [LARGE SCALE GENOMIC DNA]</scope>
    <source>
        <strain evidence="17 18">NCTC12148</strain>
    </source>
</reference>
<keyword evidence="7 17" id="KW-0378">Hydrolase</keyword>
<dbReference type="GO" id="GO:0004222">
    <property type="term" value="F:metalloendopeptidase activity"/>
    <property type="evidence" value="ECO:0007669"/>
    <property type="project" value="InterPro"/>
</dbReference>
<dbReference type="InterPro" id="IPR054734">
    <property type="entry name" value="PqqF-like_C_4"/>
</dbReference>
<feature type="domain" description="Coenzyme PQQ synthesis protein F N-terminal lobe" evidence="14">
    <location>
        <begin position="243"/>
        <end position="389"/>
    </location>
</feature>
<proteinExistence type="inferred from homology"/>
<evidence type="ECO:0000256" key="7">
    <source>
        <dbReference type="ARBA" id="ARBA00022801"/>
    </source>
</evidence>
<feature type="domain" description="Coenzyme PQQ synthesis protein F-like C-terminal lobe" evidence="16">
    <location>
        <begin position="643"/>
        <end position="740"/>
    </location>
</feature>
<dbReference type="InterPro" id="IPR011844">
    <property type="entry name" value="PQQ_synth_PqqF"/>
</dbReference>
<keyword evidence="8" id="KW-0862">Zinc</keyword>
<name>A0A240C0I1_SERFI</name>
<dbReference type="Pfam" id="PF22455">
    <property type="entry name" value="PqqF_C_3"/>
    <property type="match status" value="1"/>
</dbReference>
<evidence type="ECO:0000256" key="4">
    <source>
        <dbReference type="ARBA" id="ARBA00015088"/>
    </source>
</evidence>
<dbReference type="STRING" id="1411141.GCA_001590885_00892"/>
<dbReference type="InterPro" id="IPR001431">
    <property type="entry name" value="Pept_M16_Zn_BS"/>
</dbReference>
<dbReference type="GO" id="GO:0006508">
    <property type="term" value="P:proteolysis"/>
    <property type="evidence" value="ECO:0007669"/>
    <property type="project" value="UniProtKB-KW"/>
</dbReference>
<dbReference type="UniPathway" id="UPA00539"/>
<dbReference type="Proteomes" id="UP000215134">
    <property type="component" value="Chromosome 1"/>
</dbReference>
<keyword evidence="10" id="KW-0482">Metalloprotease</keyword>